<evidence type="ECO:0000259" key="7">
    <source>
        <dbReference type="PROSITE" id="PS50135"/>
    </source>
</evidence>
<dbReference type="Gene3D" id="1.10.10.60">
    <property type="entry name" value="Homeodomain-like"/>
    <property type="match status" value="1"/>
</dbReference>
<comment type="subcellular location">
    <subcellularLocation>
        <location evidence="1">Nucleus</location>
    </subcellularLocation>
</comment>
<dbReference type="PROSITE" id="PS50135">
    <property type="entry name" value="ZF_ZZ_2"/>
    <property type="match status" value="1"/>
</dbReference>
<gene>
    <name evidence="8" type="ORF">PHAECO_LOCUS9247</name>
</gene>
<evidence type="ECO:0000256" key="5">
    <source>
        <dbReference type="PROSITE-ProRule" id="PRU00228"/>
    </source>
</evidence>
<feature type="compositionally biased region" description="Basic and acidic residues" evidence="6">
    <location>
        <begin position="401"/>
        <end position="410"/>
    </location>
</feature>
<accession>A0A9P0DVN9</accession>
<evidence type="ECO:0000313" key="8">
    <source>
        <dbReference type="EMBL" id="CAH1170312.1"/>
    </source>
</evidence>
<keyword evidence="2" id="KW-0479">Metal-binding</keyword>
<proteinExistence type="predicted"/>
<feature type="compositionally biased region" description="Basic and acidic residues" evidence="6">
    <location>
        <begin position="428"/>
        <end position="438"/>
    </location>
</feature>
<dbReference type="EMBL" id="OU896711">
    <property type="protein sequence ID" value="CAH1170312.1"/>
    <property type="molecule type" value="Genomic_DNA"/>
</dbReference>
<keyword evidence="4" id="KW-0862">Zinc</keyword>
<evidence type="ECO:0000256" key="2">
    <source>
        <dbReference type="ARBA" id="ARBA00022723"/>
    </source>
</evidence>
<dbReference type="InterPro" id="IPR009057">
    <property type="entry name" value="Homeodomain-like_sf"/>
</dbReference>
<dbReference type="SMART" id="SM00717">
    <property type="entry name" value="SANT"/>
    <property type="match status" value="1"/>
</dbReference>
<dbReference type="PANTHER" id="PTHR22705:SF0">
    <property type="entry name" value="ZZ-TYPE ZINC FINGER-CONTAINING PROTEIN 3"/>
    <property type="match status" value="1"/>
</dbReference>
<evidence type="ECO:0000256" key="1">
    <source>
        <dbReference type="ARBA" id="ARBA00004123"/>
    </source>
</evidence>
<dbReference type="Pfam" id="PF00569">
    <property type="entry name" value="ZZ"/>
    <property type="match status" value="1"/>
</dbReference>
<dbReference type="InterPro" id="IPR000433">
    <property type="entry name" value="Znf_ZZ"/>
</dbReference>
<dbReference type="GO" id="GO:0008270">
    <property type="term" value="F:zinc ion binding"/>
    <property type="evidence" value="ECO:0007669"/>
    <property type="project" value="UniProtKB-KW"/>
</dbReference>
<dbReference type="GO" id="GO:0070461">
    <property type="term" value="C:SAGA-type complex"/>
    <property type="evidence" value="ECO:0007669"/>
    <property type="project" value="UniProtKB-ARBA"/>
</dbReference>
<feature type="region of interest" description="Disordered" evidence="6">
    <location>
        <begin position="360"/>
        <end position="438"/>
    </location>
</feature>
<dbReference type="SUPFAM" id="SSF57850">
    <property type="entry name" value="RING/U-box"/>
    <property type="match status" value="1"/>
</dbReference>
<dbReference type="InterPro" id="IPR001005">
    <property type="entry name" value="SANT/Myb"/>
</dbReference>
<evidence type="ECO:0000256" key="4">
    <source>
        <dbReference type="ARBA" id="ARBA00022833"/>
    </source>
</evidence>
<dbReference type="OrthoDB" id="20473at2759"/>
<feature type="domain" description="ZZ-type" evidence="7">
    <location>
        <begin position="306"/>
        <end position="364"/>
    </location>
</feature>
<sequence length="438" mass="50554">MSSPPLFNSENELFFFESDHLALRGNSDYCEVLKTIVILSAQREKFIKDYNKVLKMKKEILEDPLSIIHKFQNGEVLDFDFPKMLELPKLPVINFKKYDVRIPESDLMAIYADAVEETKPVEEVKKLKNDSKGWTIEEQKKLEELLLVYPPEPVERKRYQKIAKALGNRTVSQVSSRIQKYFLKLYRAGLPIPGRPPKSGERNKKSLHKHQRFNHYLWKPTTFFPEFTTPVVMNDQEATPGPSIHTIPSTSTATTSNPSNYLLQSEYHHQNNDVRQKSFAELQLQLLKRVRNEKILEQQEANMFKHVGYKCDFCDSDPIEGARWHCISCSESIDFCTDCVISQLYSNTCHPPSHTLALFRNDSDNPNVPFSDSESNGGSASMSKHDESDSNSSDQEDSMDNMDRFLKSEPEDIMDMDSIRYEGNFDSDDTRQTSDDYL</sequence>
<dbReference type="CDD" id="cd00167">
    <property type="entry name" value="SANT"/>
    <property type="match status" value="1"/>
</dbReference>
<reference evidence="8" key="2">
    <citation type="submission" date="2022-10" db="EMBL/GenBank/DDBJ databases">
        <authorList>
            <consortium name="ENA_rothamsted_submissions"/>
            <consortium name="culmorum"/>
            <person name="King R."/>
        </authorList>
    </citation>
    <scope>NUCLEOTIDE SEQUENCE</scope>
</reference>
<evidence type="ECO:0000256" key="6">
    <source>
        <dbReference type="SAM" id="MobiDB-lite"/>
    </source>
</evidence>
<keyword evidence="3 5" id="KW-0863">Zinc-finger</keyword>
<evidence type="ECO:0000313" key="9">
    <source>
        <dbReference type="Proteomes" id="UP001153737"/>
    </source>
</evidence>
<dbReference type="InterPro" id="IPR037830">
    <property type="entry name" value="ZZZ3"/>
</dbReference>
<dbReference type="Proteomes" id="UP001153737">
    <property type="component" value="Chromosome 5"/>
</dbReference>
<reference evidence="8" key="1">
    <citation type="submission" date="2022-01" db="EMBL/GenBank/DDBJ databases">
        <authorList>
            <person name="King R."/>
        </authorList>
    </citation>
    <scope>NUCLEOTIDE SEQUENCE</scope>
</reference>
<dbReference type="AlphaFoldDB" id="A0A9P0DVN9"/>
<evidence type="ECO:0000256" key="3">
    <source>
        <dbReference type="ARBA" id="ARBA00022771"/>
    </source>
</evidence>
<name>A0A9P0DVN9_PHACE</name>
<dbReference type="PANTHER" id="PTHR22705">
    <property type="entry name" value="ZINC FINGER, ZZ DOMAIN CONTAINING 3"/>
    <property type="match status" value="1"/>
</dbReference>
<dbReference type="Gene3D" id="3.30.60.90">
    <property type="match status" value="1"/>
</dbReference>
<dbReference type="GO" id="GO:0005634">
    <property type="term" value="C:nucleus"/>
    <property type="evidence" value="ECO:0007669"/>
    <property type="project" value="UniProtKB-SubCell"/>
</dbReference>
<keyword evidence="9" id="KW-1185">Reference proteome</keyword>
<dbReference type="InterPro" id="IPR043145">
    <property type="entry name" value="Znf_ZZ_sf"/>
</dbReference>
<organism evidence="8 9">
    <name type="scientific">Phaedon cochleariae</name>
    <name type="common">Mustard beetle</name>
    <dbReference type="NCBI Taxonomy" id="80249"/>
    <lineage>
        <taxon>Eukaryota</taxon>
        <taxon>Metazoa</taxon>
        <taxon>Ecdysozoa</taxon>
        <taxon>Arthropoda</taxon>
        <taxon>Hexapoda</taxon>
        <taxon>Insecta</taxon>
        <taxon>Pterygota</taxon>
        <taxon>Neoptera</taxon>
        <taxon>Endopterygota</taxon>
        <taxon>Coleoptera</taxon>
        <taxon>Polyphaga</taxon>
        <taxon>Cucujiformia</taxon>
        <taxon>Chrysomeloidea</taxon>
        <taxon>Chrysomelidae</taxon>
        <taxon>Chrysomelinae</taxon>
        <taxon>Chrysomelini</taxon>
        <taxon>Phaedon</taxon>
    </lineage>
</organism>
<protein>
    <recommendedName>
        <fullName evidence="7">ZZ-type domain-containing protein</fullName>
    </recommendedName>
</protein>
<dbReference type="SUPFAM" id="SSF46689">
    <property type="entry name" value="Homeodomain-like"/>
    <property type="match status" value="1"/>
</dbReference>
<feature type="compositionally biased region" description="Polar residues" evidence="6">
    <location>
        <begin position="364"/>
        <end position="382"/>
    </location>
</feature>